<dbReference type="GO" id="GO:0005886">
    <property type="term" value="C:plasma membrane"/>
    <property type="evidence" value="ECO:0007669"/>
    <property type="project" value="UniProtKB-SubCell"/>
</dbReference>
<evidence type="ECO:0000256" key="1">
    <source>
        <dbReference type="ARBA" id="ARBA00004609"/>
    </source>
</evidence>
<evidence type="ECO:0000256" key="2">
    <source>
        <dbReference type="ARBA" id="ARBA00007528"/>
    </source>
</evidence>
<keyword evidence="7" id="KW-1133">Transmembrane helix</keyword>
<gene>
    <name evidence="8" type="ORF">CRHIZ90672A_00007648</name>
</gene>
<keyword evidence="3 5" id="KW-0732">Signal</keyword>
<proteinExistence type="inferred from homology"/>
<keyword evidence="5" id="KW-0336">GPI-anchor</keyword>
<dbReference type="GO" id="GO:0042124">
    <property type="term" value="F:1,3-beta-glucanosyltransferase activity"/>
    <property type="evidence" value="ECO:0007669"/>
    <property type="project" value="TreeGrafter"/>
</dbReference>
<keyword evidence="5" id="KW-0449">Lipoprotein</keyword>
<dbReference type="GO" id="GO:0098552">
    <property type="term" value="C:side of membrane"/>
    <property type="evidence" value="ECO:0007669"/>
    <property type="project" value="UniProtKB-KW"/>
</dbReference>
<evidence type="ECO:0000256" key="4">
    <source>
        <dbReference type="ARBA" id="ARBA00023180"/>
    </source>
</evidence>
<evidence type="ECO:0000256" key="6">
    <source>
        <dbReference type="SAM" id="MobiDB-lite"/>
    </source>
</evidence>
<name>A0A9N9VFU1_9HYPO</name>
<dbReference type="EMBL" id="CABFNQ020000690">
    <property type="protein sequence ID" value="CAH0023195.1"/>
    <property type="molecule type" value="Genomic_DNA"/>
</dbReference>
<feature type="compositionally biased region" description="Low complexity" evidence="6">
    <location>
        <begin position="387"/>
        <end position="413"/>
    </location>
</feature>
<dbReference type="InterPro" id="IPR004886">
    <property type="entry name" value="Glucanosyltransferase"/>
</dbReference>
<feature type="transmembrane region" description="Helical" evidence="7">
    <location>
        <begin position="428"/>
        <end position="451"/>
    </location>
</feature>
<dbReference type="Proteomes" id="UP000696573">
    <property type="component" value="Unassembled WGS sequence"/>
</dbReference>
<feature type="chain" id="PRO_5040547115" description="1,3-beta-glucanosyltransferase" evidence="5">
    <location>
        <begin position="25"/>
        <end position="582"/>
    </location>
</feature>
<dbReference type="EC" id="2.4.1.-" evidence="5"/>
<dbReference type="SUPFAM" id="SSF51445">
    <property type="entry name" value="(Trans)glycosidases"/>
    <property type="match status" value="1"/>
</dbReference>
<dbReference type="OrthoDB" id="421038at2759"/>
<comment type="similarity">
    <text evidence="2 5">Belongs to the glycosyl hydrolase 72 family.</text>
</comment>
<feature type="region of interest" description="Disordered" evidence="6">
    <location>
        <begin position="387"/>
        <end position="423"/>
    </location>
</feature>
<evidence type="ECO:0000313" key="9">
    <source>
        <dbReference type="Proteomes" id="UP000696573"/>
    </source>
</evidence>
<accession>A0A9N9VFU1</accession>
<protein>
    <recommendedName>
        <fullName evidence="5">1,3-beta-glucanosyltransferase</fullName>
        <ecNumber evidence="5">2.4.1.-</ecNumber>
    </recommendedName>
</protein>
<dbReference type="AlphaFoldDB" id="A0A9N9VFU1"/>
<keyword evidence="9" id="KW-1185">Reference proteome</keyword>
<dbReference type="Gene3D" id="3.20.20.80">
    <property type="entry name" value="Glycosidases"/>
    <property type="match status" value="1"/>
</dbReference>
<keyword evidence="4" id="KW-0325">Glycoprotein</keyword>
<evidence type="ECO:0000256" key="5">
    <source>
        <dbReference type="RuleBase" id="RU361209"/>
    </source>
</evidence>
<keyword evidence="5" id="KW-0808">Transferase</keyword>
<evidence type="ECO:0000256" key="3">
    <source>
        <dbReference type="ARBA" id="ARBA00022729"/>
    </source>
</evidence>
<reference evidence="8" key="1">
    <citation type="submission" date="2021-10" db="EMBL/GenBank/DDBJ databases">
        <authorList>
            <person name="Piombo E."/>
        </authorList>
    </citation>
    <scope>NUCLEOTIDE SEQUENCE</scope>
</reference>
<keyword evidence="5 7" id="KW-0472">Membrane</keyword>
<feature type="signal peptide" evidence="5">
    <location>
        <begin position="1"/>
        <end position="24"/>
    </location>
</feature>
<keyword evidence="7" id="KW-0812">Transmembrane</keyword>
<dbReference type="InterPro" id="IPR017853">
    <property type="entry name" value="GH"/>
</dbReference>
<dbReference type="PANTHER" id="PTHR31468:SF8">
    <property type="entry name" value="1,3-BETA-GLUCANOSYLTRANSFERASE GAS2"/>
    <property type="match status" value="1"/>
</dbReference>
<dbReference type="GO" id="GO:0071970">
    <property type="term" value="P:fungal-type cell wall (1-&gt;3)-beta-D-glucan biosynthetic process"/>
    <property type="evidence" value="ECO:0007669"/>
    <property type="project" value="TreeGrafter"/>
</dbReference>
<dbReference type="PANTHER" id="PTHR31468">
    <property type="entry name" value="1,3-BETA-GLUCANOSYLTRANSFERASE GAS1"/>
    <property type="match status" value="1"/>
</dbReference>
<comment type="function">
    <text evidence="5">Splits internally a 1,3-beta-glucan molecule and transfers the newly generated reducing end (the donor) to the non-reducing end of another 1,3-beta-glucan molecule (the acceptor) forming a 1,3-beta linkage, resulting in the elongation of 1,3-beta-glucan chains in the cell wall.</text>
</comment>
<comment type="caution">
    <text evidence="8">The sequence shown here is derived from an EMBL/GenBank/DDBJ whole genome shotgun (WGS) entry which is preliminary data.</text>
</comment>
<sequence length="582" mass="63523">MEWLATLRAVVFWTVLLFLGLVTSISPISIKGSKLYDENGTQFFVKGVQYVGNSSLYDPLLDRKKCEIDARFMKRLGVNTIRVLGADSTKKHTDCMDIFAREGIYIWLELAIVTDYWIDRLEPKWTLPMYNNWTSTVDEFAGYDNLLAFTVASATMDNTTEGSLSAPYVKAATRDIKAFRNARGYRQVPISYAAFDDQPQLSFSGKYLACGDDEDTIEMLGVESYALCESTTMESGLSNIYKSFQHYNMPIIFTSAGCIEDPEGKRDFSDVSAIFNSSFQDTFSGAIVYQWGQYGADNWGLVEYFNEAQTGTPTAHTDYMAVSTIFSAVNPMGTAMFSYQPTETAPACPTSNSASAWVVNPSQSLPTIAGLDIKTVTRRTSILSSTIESSTTHISTTEPVSETSSVGSVSSSPNDEARAGSSMSRSSLIGAIVGSVIGGLALIAFSVWFFIRKRGAETSQKPDEGNDSEKTIKTELAGLPAAPRHELPGIRQNDNDYGPTSTISYLPPYDLPRGPSEVGELSSAGISEALSTPVHEMPPDELCPRTRGVEGFAPVVLPEAQPTTVHEMPDSNRVSTYIGRAT</sequence>
<comment type="subcellular location">
    <subcellularLocation>
        <location evidence="1 5">Cell membrane</location>
        <topology evidence="1 5">Lipid-anchor</topology>
        <topology evidence="1 5">GPI-anchor</topology>
    </subcellularLocation>
</comment>
<organism evidence="8 9">
    <name type="scientific">Clonostachys rhizophaga</name>
    <dbReference type="NCBI Taxonomy" id="160324"/>
    <lineage>
        <taxon>Eukaryota</taxon>
        <taxon>Fungi</taxon>
        <taxon>Dikarya</taxon>
        <taxon>Ascomycota</taxon>
        <taxon>Pezizomycotina</taxon>
        <taxon>Sordariomycetes</taxon>
        <taxon>Hypocreomycetidae</taxon>
        <taxon>Hypocreales</taxon>
        <taxon>Bionectriaceae</taxon>
        <taxon>Clonostachys</taxon>
    </lineage>
</organism>
<evidence type="ECO:0000256" key="7">
    <source>
        <dbReference type="SAM" id="Phobius"/>
    </source>
</evidence>
<evidence type="ECO:0000313" key="8">
    <source>
        <dbReference type="EMBL" id="CAH0023195.1"/>
    </source>
</evidence>
<dbReference type="GO" id="GO:0031505">
    <property type="term" value="P:fungal-type cell wall organization"/>
    <property type="evidence" value="ECO:0007669"/>
    <property type="project" value="TreeGrafter"/>
</dbReference>
<dbReference type="Pfam" id="PF03198">
    <property type="entry name" value="Glyco_hydro_72"/>
    <property type="match status" value="1"/>
</dbReference>